<keyword evidence="4" id="KW-0503">Monooxygenase</keyword>
<dbReference type="AlphaFoldDB" id="E2Q1P0"/>
<dbReference type="PRINTS" id="PR00463">
    <property type="entry name" value="EP450I"/>
</dbReference>
<dbReference type="GO" id="GO:0005506">
    <property type="term" value="F:iron ion binding"/>
    <property type="evidence" value="ECO:0007669"/>
    <property type="project" value="InterPro"/>
</dbReference>
<comment type="similarity">
    <text evidence="2 4">Belongs to the cytochrome P450 family.</text>
</comment>
<dbReference type="InterPro" id="IPR017972">
    <property type="entry name" value="Cyt_P450_CS"/>
</dbReference>
<dbReference type="RefSeq" id="WP_003962767.1">
    <property type="nucleotide sequence ID" value="NZ_CM000913.1"/>
</dbReference>
<evidence type="ECO:0000256" key="1">
    <source>
        <dbReference type="ARBA" id="ARBA00001971"/>
    </source>
</evidence>
<dbReference type="EMBL" id="CM000913">
    <property type="protein sequence ID" value="EFG10666.1"/>
    <property type="molecule type" value="Genomic_DNA"/>
</dbReference>
<dbReference type="eggNOG" id="COG2124">
    <property type="taxonomic scope" value="Bacteria"/>
</dbReference>
<feature type="binding site" description="axial binding residue" evidence="3">
    <location>
        <position position="402"/>
    </location>
    <ligand>
        <name>heme</name>
        <dbReference type="ChEBI" id="CHEBI:30413"/>
    </ligand>
    <ligandPart>
        <name>Fe</name>
        <dbReference type="ChEBI" id="CHEBI:18248"/>
    </ligandPart>
</feature>
<keyword evidence="3 4" id="KW-0408">Iron</keyword>
<dbReference type="PANTHER" id="PTHR24305:SF166">
    <property type="entry name" value="CYTOCHROME P450 12A4, MITOCHONDRIAL-RELATED"/>
    <property type="match status" value="1"/>
</dbReference>
<gene>
    <name evidence="5" type="ORF">SCLAV_5599</name>
</gene>
<accession>E2Q1P0</accession>
<protein>
    <submittedName>
        <fullName evidence="5">Putative cytochrome P450</fullName>
    </submittedName>
</protein>
<keyword evidence="4" id="KW-0560">Oxidoreductase</keyword>
<evidence type="ECO:0000256" key="3">
    <source>
        <dbReference type="PIRSR" id="PIRSR602401-1"/>
    </source>
</evidence>
<keyword evidence="3 4" id="KW-0479">Metal-binding</keyword>
<dbReference type="Gene3D" id="1.10.630.10">
    <property type="entry name" value="Cytochrome P450"/>
    <property type="match status" value="1"/>
</dbReference>
<dbReference type="GeneID" id="93728014"/>
<dbReference type="KEGG" id="sclf:BB341_00555"/>
<dbReference type="PANTHER" id="PTHR24305">
    <property type="entry name" value="CYTOCHROME P450"/>
    <property type="match status" value="1"/>
</dbReference>
<dbReference type="InterPro" id="IPR002401">
    <property type="entry name" value="Cyt_P450_E_grp-I"/>
</dbReference>
<evidence type="ECO:0000256" key="4">
    <source>
        <dbReference type="RuleBase" id="RU000461"/>
    </source>
</evidence>
<dbReference type="STRING" id="1901.BB341_00555"/>
<dbReference type="OrthoDB" id="4746309at2"/>
<name>E2Q1P0_STRCL</name>
<dbReference type="SUPFAM" id="SSF48264">
    <property type="entry name" value="Cytochrome P450"/>
    <property type="match status" value="1"/>
</dbReference>
<proteinExistence type="inferred from homology"/>
<dbReference type="GO" id="GO:0004497">
    <property type="term" value="F:monooxygenase activity"/>
    <property type="evidence" value="ECO:0007669"/>
    <property type="project" value="UniProtKB-KW"/>
</dbReference>
<dbReference type="PROSITE" id="PS00086">
    <property type="entry name" value="CYTOCHROME_P450"/>
    <property type="match status" value="1"/>
</dbReference>
<reference evidence="5 6" key="1">
    <citation type="journal article" date="2010" name="Genome Biol. Evol.">
        <title>The sequence of a 1.8-mb bacterial linear plasmid reveals a rich evolutionary reservoir of secondary metabolic pathways.</title>
        <authorList>
            <person name="Medema M.H."/>
            <person name="Trefzer A."/>
            <person name="Kovalchuk A."/>
            <person name="van den Berg M."/>
            <person name="Mueller U."/>
            <person name="Heijne W."/>
            <person name="Wu L."/>
            <person name="Alam M.T."/>
            <person name="Ronning C.M."/>
            <person name="Nierman W.C."/>
            <person name="Bovenberg R.A.L."/>
            <person name="Breitling R."/>
            <person name="Takano E."/>
        </authorList>
    </citation>
    <scope>NUCLEOTIDE SEQUENCE [LARGE SCALE GENOMIC DNA]</scope>
    <source>
        <strain evidence="6">ATCC 27064 / DSM 738 / JCM 4710 / NBRC 13307 / NCIMB 12785 / NRRL 3585 / VKM Ac-602</strain>
    </source>
</reference>
<keyword evidence="3 4" id="KW-0349">Heme</keyword>
<dbReference type="InterPro" id="IPR050121">
    <property type="entry name" value="Cytochrome_P450_monoxygenase"/>
</dbReference>
<dbReference type="GO" id="GO:0020037">
    <property type="term" value="F:heme binding"/>
    <property type="evidence" value="ECO:0007669"/>
    <property type="project" value="InterPro"/>
</dbReference>
<comment type="cofactor">
    <cofactor evidence="1 3">
        <name>heme</name>
        <dbReference type="ChEBI" id="CHEBI:30413"/>
    </cofactor>
</comment>
<evidence type="ECO:0000256" key="2">
    <source>
        <dbReference type="ARBA" id="ARBA00010617"/>
    </source>
</evidence>
<dbReference type="GO" id="GO:0016705">
    <property type="term" value="F:oxidoreductase activity, acting on paired donors, with incorporation or reduction of molecular oxygen"/>
    <property type="evidence" value="ECO:0007669"/>
    <property type="project" value="InterPro"/>
</dbReference>
<dbReference type="Proteomes" id="UP000002357">
    <property type="component" value="Chromosome"/>
</dbReference>
<organism evidence="5 6">
    <name type="scientific">Streptomyces clavuligerus</name>
    <dbReference type="NCBI Taxonomy" id="1901"/>
    <lineage>
        <taxon>Bacteria</taxon>
        <taxon>Bacillati</taxon>
        <taxon>Actinomycetota</taxon>
        <taxon>Actinomycetes</taxon>
        <taxon>Kitasatosporales</taxon>
        <taxon>Streptomycetaceae</taxon>
        <taxon>Streptomyces</taxon>
    </lineage>
</organism>
<dbReference type="PRINTS" id="PR00385">
    <property type="entry name" value="P450"/>
</dbReference>
<keyword evidence="6" id="KW-1185">Reference proteome</keyword>
<evidence type="ECO:0000313" key="5">
    <source>
        <dbReference type="EMBL" id="EFG10666.1"/>
    </source>
</evidence>
<sequence>MVSRFRVPTAPGGLPFVGHTRRLSHDPLAYLRSLRGAGDLVRLRVGPRCVYLVTCPALTRRVLVDEARSFDKGAMFDELRLGMGNGLVISGGAFHRRQRRLAQPAFHPARIDGYTRAMTRRAGERTAAWQSGVTLDLTRELDELTLDILLDTVLGDSAGAVREDVLRWLSAKSGVMRRVLSPLSAWRARLLRPGPARPLPVTEDTLASLRALLAVEIHRGRLAPVGGGTEDMLSVLIAARDPDGVTGMTDAELTDELLTLFLAGTGTVSAALAWAFAEVSRHPAMERALADEALRVLGGPRPATVADLPELQYTERFLREVLRCHAVWLLMRRTLTAVELGGVTLPPGTDVYLSPDILHHDPGSFADPDRFDPDRWLAERREPGAQGARGAYLPFGAGNRRCAGDGYAWAEMALVLATTLARWRLVPGPGNRPRPRVGTVVRPERLRMIPEPR</sequence>
<dbReference type="InterPro" id="IPR001128">
    <property type="entry name" value="Cyt_P450"/>
</dbReference>
<dbReference type="InterPro" id="IPR036396">
    <property type="entry name" value="Cyt_P450_sf"/>
</dbReference>
<evidence type="ECO:0000313" key="6">
    <source>
        <dbReference type="Proteomes" id="UP000002357"/>
    </source>
</evidence>
<dbReference type="Pfam" id="PF00067">
    <property type="entry name" value="p450"/>
    <property type="match status" value="1"/>
</dbReference>